<proteinExistence type="predicted"/>
<dbReference type="EMBL" id="PDXA01000040">
    <property type="protein sequence ID" value="RYN44672.1"/>
    <property type="molecule type" value="Genomic_DNA"/>
</dbReference>
<reference evidence="3" key="1">
    <citation type="journal article" date="2019" name="bioRxiv">
        <title>Genomics, evolutionary history and diagnostics of the Alternaria alternata species group including apple and Asian pear pathotypes.</title>
        <authorList>
            <person name="Armitage A.D."/>
            <person name="Cockerton H.M."/>
            <person name="Sreenivasaprasad S."/>
            <person name="Woodhall J.W."/>
            <person name="Lane C.R."/>
            <person name="Harrison R.J."/>
            <person name="Clarkson J.P."/>
        </authorList>
    </citation>
    <scope>NUCLEOTIDE SEQUENCE [LARGE SCALE GENOMIC DNA]</scope>
    <source>
        <strain evidence="3">FERA 1082</strain>
    </source>
</reference>
<dbReference type="Proteomes" id="UP000292402">
    <property type="component" value="Unassembled WGS sequence"/>
</dbReference>
<gene>
    <name evidence="2" type="ORF">AA0114_g9748</name>
</gene>
<evidence type="ECO:0000256" key="1">
    <source>
        <dbReference type="SAM" id="MobiDB-lite"/>
    </source>
</evidence>
<protein>
    <submittedName>
        <fullName evidence="2">Uncharacterized protein</fullName>
    </submittedName>
</protein>
<comment type="caution">
    <text evidence="2">The sequence shown here is derived from an EMBL/GenBank/DDBJ whole genome shotgun (WGS) entry which is preliminary data.</text>
</comment>
<feature type="non-terminal residue" evidence="2">
    <location>
        <position position="81"/>
    </location>
</feature>
<evidence type="ECO:0000313" key="2">
    <source>
        <dbReference type="EMBL" id="RYN44672.1"/>
    </source>
</evidence>
<evidence type="ECO:0000313" key="3">
    <source>
        <dbReference type="Proteomes" id="UP000292402"/>
    </source>
</evidence>
<dbReference type="AlphaFoldDB" id="A0A4Q4M6Z6"/>
<organism evidence="2 3">
    <name type="scientific">Alternaria tenuissima</name>
    <dbReference type="NCBI Taxonomy" id="119927"/>
    <lineage>
        <taxon>Eukaryota</taxon>
        <taxon>Fungi</taxon>
        <taxon>Dikarya</taxon>
        <taxon>Ascomycota</taxon>
        <taxon>Pezizomycotina</taxon>
        <taxon>Dothideomycetes</taxon>
        <taxon>Pleosporomycetidae</taxon>
        <taxon>Pleosporales</taxon>
        <taxon>Pleosporineae</taxon>
        <taxon>Pleosporaceae</taxon>
        <taxon>Alternaria</taxon>
        <taxon>Alternaria sect. Alternaria</taxon>
        <taxon>Alternaria alternata complex</taxon>
    </lineage>
</organism>
<name>A0A4Q4M6Z6_9PLEO</name>
<sequence>MFSTTRSAASMALRAKPATALMPFRAGSAAFLSSSSSDRATTMKTPATIPGNPGTPPPMKSARVEVPLPSQEGKKGAMQYA</sequence>
<feature type="region of interest" description="Disordered" evidence="1">
    <location>
        <begin position="31"/>
        <end position="81"/>
    </location>
</feature>
<accession>A0A4Q4M6Z6</accession>